<evidence type="ECO:0000256" key="1">
    <source>
        <dbReference type="SAM" id="MobiDB-lite"/>
    </source>
</evidence>
<protein>
    <submittedName>
        <fullName evidence="2">Uncharacterized protein</fullName>
    </submittedName>
</protein>
<evidence type="ECO:0000313" key="3">
    <source>
        <dbReference type="Proteomes" id="UP000652761"/>
    </source>
</evidence>
<keyword evidence="3" id="KW-1185">Reference proteome</keyword>
<name>A0A843XY98_COLES</name>
<accession>A0A843XY98</accession>
<dbReference type="AlphaFoldDB" id="A0A843XY98"/>
<sequence>MEPLRKADMAPFLIQGAAAASQSLNTVGVNHAEGYLTEYKLVKYKLSRAWDDEEIATGRDQKEMANYAEMIPVNLCLVRLDEGGSAKGARVESEGRSERRCREGGT</sequence>
<gene>
    <name evidence="2" type="ORF">Taro_057031</name>
</gene>
<proteinExistence type="predicted"/>
<reference evidence="2" key="1">
    <citation type="submission" date="2017-07" db="EMBL/GenBank/DDBJ databases">
        <title>Taro Niue Genome Assembly and Annotation.</title>
        <authorList>
            <person name="Atibalentja N."/>
            <person name="Keating K."/>
            <person name="Fields C.J."/>
        </authorList>
    </citation>
    <scope>NUCLEOTIDE SEQUENCE</scope>
    <source>
        <strain evidence="2">Niue_2</strain>
        <tissue evidence="2">Leaf</tissue>
    </source>
</reference>
<comment type="caution">
    <text evidence="2">The sequence shown here is derived from an EMBL/GenBank/DDBJ whole genome shotgun (WGS) entry which is preliminary data.</text>
</comment>
<organism evidence="2 3">
    <name type="scientific">Colocasia esculenta</name>
    <name type="common">Wild taro</name>
    <name type="synonym">Arum esculentum</name>
    <dbReference type="NCBI Taxonomy" id="4460"/>
    <lineage>
        <taxon>Eukaryota</taxon>
        <taxon>Viridiplantae</taxon>
        <taxon>Streptophyta</taxon>
        <taxon>Embryophyta</taxon>
        <taxon>Tracheophyta</taxon>
        <taxon>Spermatophyta</taxon>
        <taxon>Magnoliopsida</taxon>
        <taxon>Liliopsida</taxon>
        <taxon>Araceae</taxon>
        <taxon>Aroideae</taxon>
        <taxon>Colocasieae</taxon>
        <taxon>Colocasia</taxon>
    </lineage>
</organism>
<dbReference type="Proteomes" id="UP000652761">
    <property type="component" value="Unassembled WGS sequence"/>
</dbReference>
<feature type="region of interest" description="Disordered" evidence="1">
    <location>
        <begin position="84"/>
        <end position="106"/>
    </location>
</feature>
<evidence type="ECO:0000313" key="2">
    <source>
        <dbReference type="EMBL" id="MQM23961.1"/>
    </source>
</evidence>
<dbReference type="EMBL" id="NMUH01018872">
    <property type="protein sequence ID" value="MQM23961.1"/>
    <property type="molecule type" value="Genomic_DNA"/>
</dbReference>